<feature type="transmembrane region" description="Helical" evidence="2">
    <location>
        <begin position="53"/>
        <end position="70"/>
    </location>
</feature>
<keyword evidence="2" id="KW-0472">Membrane</keyword>
<evidence type="ECO:0000313" key="5">
    <source>
        <dbReference type="Proteomes" id="UP001597299"/>
    </source>
</evidence>
<dbReference type="Gene3D" id="3.30.565.10">
    <property type="entry name" value="Histidine kinase-like ATPase, C-terminal domain"/>
    <property type="match status" value="1"/>
</dbReference>
<dbReference type="PANTHER" id="PTHR34220">
    <property type="entry name" value="SENSOR HISTIDINE KINASE YPDA"/>
    <property type="match status" value="1"/>
</dbReference>
<dbReference type="PANTHER" id="PTHR34220:SF7">
    <property type="entry name" value="SENSOR HISTIDINE KINASE YPDA"/>
    <property type="match status" value="1"/>
</dbReference>
<comment type="caution">
    <text evidence="4">The sequence shown here is derived from an EMBL/GenBank/DDBJ whole genome shotgun (WGS) entry which is preliminary data.</text>
</comment>
<dbReference type="EC" id="2.7.13.3" evidence="4"/>
<dbReference type="SUPFAM" id="SSF55874">
    <property type="entry name" value="ATPase domain of HSP90 chaperone/DNA topoisomerase II/histidine kinase"/>
    <property type="match status" value="1"/>
</dbReference>
<feature type="transmembrane region" description="Helical" evidence="2">
    <location>
        <begin position="151"/>
        <end position="172"/>
    </location>
</feature>
<proteinExistence type="predicted"/>
<feature type="region of interest" description="Disordered" evidence="1">
    <location>
        <begin position="1"/>
        <end position="23"/>
    </location>
</feature>
<sequence length="387" mass="43464">MDAPHVFEGQVDHQSSNNSPINPILQTNSKENFFSKRSSDLSPQVTTFWQANLAGWIIIALFGIFSRVAFFGDWAYALFMAGISDTFGFLLTCGVHLAVRRWLHWPVSAVRMVPLAVLLAFAGGLVQMLLAHQARLHFPSGADMPDSFNPAVPPLIYYTAVFLVWALAYFWLGTDRAARNERLRHSDARSAAARAELEQLRLQLDPHFLFNSLNTVTGEIYDRPAVALEMTRRIAGYLRYLLDRQGQPVCWLAEEIEAVSAYLRIQELRYERVIRCTVAMDEDAGQFPVPHLILQGLVENAVKHGLRPSAATQLHIDLRARMEEGRLVVTVANQGRLGSRGHRRGVGLANIRRRLALHFPDRHALVLSQEGELVVARLILQAPICFA</sequence>
<dbReference type="Pfam" id="PF06580">
    <property type="entry name" value="His_kinase"/>
    <property type="match status" value="1"/>
</dbReference>
<keyword evidence="4" id="KW-0808">Transferase</keyword>
<gene>
    <name evidence="4" type="ORF">ACFSNC_04020</name>
</gene>
<accession>A0ABW4YTE9</accession>
<keyword evidence="2" id="KW-1133">Transmembrane helix</keyword>
<organism evidence="4 5">
    <name type="scientific">Ancylobacter oerskovii</name>
    <dbReference type="NCBI Taxonomy" id="459519"/>
    <lineage>
        <taxon>Bacteria</taxon>
        <taxon>Pseudomonadati</taxon>
        <taxon>Pseudomonadota</taxon>
        <taxon>Alphaproteobacteria</taxon>
        <taxon>Hyphomicrobiales</taxon>
        <taxon>Xanthobacteraceae</taxon>
        <taxon>Ancylobacter</taxon>
    </lineage>
</organism>
<keyword evidence="4" id="KW-0418">Kinase</keyword>
<feature type="transmembrane region" description="Helical" evidence="2">
    <location>
        <begin position="111"/>
        <end position="131"/>
    </location>
</feature>
<dbReference type="Proteomes" id="UP001597299">
    <property type="component" value="Unassembled WGS sequence"/>
</dbReference>
<keyword evidence="5" id="KW-1185">Reference proteome</keyword>
<evidence type="ECO:0000259" key="3">
    <source>
        <dbReference type="Pfam" id="PF06580"/>
    </source>
</evidence>
<feature type="transmembrane region" description="Helical" evidence="2">
    <location>
        <begin position="76"/>
        <end position="99"/>
    </location>
</feature>
<dbReference type="InterPro" id="IPR036890">
    <property type="entry name" value="HATPase_C_sf"/>
</dbReference>
<dbReference type="InterPro" id="IPR010559">
    <property type="entry name" value="Sig_transdc_His_kin_internal"/>
</dbReference>
<dbReference type="GO" id="GO:0004673">
    <property type="term" value="F:protein histidine kinase activity"/>
    <property type="evidence" value="ECO:0007669"/>
    <property type="project" value="UniProtKB-EC"/>
</dbReference>
<keyword evidence="2" id="KW-0812">Transmembrane</keyword>
<name>A0ABW4YTE9_9HYPH</name>
<reference evidence="5" key="1">
    <citation type="journal article" date="2019" name="Int. J. Syst. Evol. Microbiol.">
        <title>The Global Catalogue of Microorganisms (GCM) 10K type strain sequencing project: providing services to taxonomists for standard genome sequencing and annotation.</title>
        <authorList>
            <consortium name="The Broad Institute Genomics Platform"/>
            <consortium name="The Broad Institute Genome Sequencing Center for Infectious Disease"/>
            <person name="Wu L."/>
            <person name="Ma J."/>
        </authorList>
    </citation>
    <scope>NUCLEOTIDE SEQUENCE [LARGE SCALE GENOMIC DNA]</scope>
    <source>
        <strain evidence="5">CCM 7435</strain>
    </source>
</reference>
<dbReference type="InterPro" id="IPR050640">
    <property type="entry name" value="Bact_2-comp_sensor_kinase"/>
</dbReference>
<evidence type="ECO:0000256" key="2">
    <source>
        <dbReference type="SAM" id="Phobius"/>
    </source>
</evidence>
<evidence type="ECO:0000313" key="4">
    <source>
        <dbReference type="EMBL" id="MFD2139556.1"/>
    </source>
</evidence>
<feature type="domain" description="Signal transduction histidine kinase internal region" evidence="3">
    <location>
        <begin position="195"/>
        <end position="272"/>
    </location>
</feature>
<feature type="compositionally biased region" description="Polar residues" evidence="1">
    <location>
        <begin position="12"/>
        <end position="23"/>
    </location>
</feature>
<dbReference type="RefSeq" id="WP_213352085.1">
    <property type="nucleotide sequence ID" value="NZ_JAHBGB010000019.1"/>
</dbReference>
<protein>
    <submittedName>
        <fullName evidence="4">Sensor histidine kinase</fullName>
        <ecNumber evidence="4">2.7.13.3</ecNumber>
    </submittedName>
</protein>
<dbReference type="EMBL" id="JBHUHD010000001">
    <property type="protein sequence ID" value="MFD2139556.1"/>
    <property type="molecule type" value="Genomic_DNA"/>
</dbReference>
<evidence type="ECO:0000256" key="1">
    <source>
        <dbReference type="SAM" id="MobiDB-lite"/>
    </source>
</evidence>